<comment type="caution">
    <text evidence="2">The sequence shown here is derived from an EMBL/GenBank/DDBJ whole genome shotgun (WGS) entry which is preliminary data.</text>
</comment>
<dbReference type="EMBL" id="JAPWDO010000003">
    <property type="protein sequence ID" value="KAJ5478867.1"/>
    <property type="molecule type" value="Genomic_DNA"/>
</dbReference>
<proteinExistence type="predicted"/>
<reference evidence="2" key="2">
    <citation type="journal article" date="2023" name="IMA Fungus">
        <title>Comparative genomic study of the Penicillium genus elucidates a diverse pangenome and 15 lateral gene transfer events.</title>
        <authorList>
            <person name="Petersen C."/>
            <person name="Sorensen T."/>
            <person name="Nielsen M.R."/>
            <person name="Sondergaard T.E."/>
            <person name="Sorensen J.L."/>
            <person name="Fitzpatrick D.A."/>
            <person name="Frisvad J.C."/>
            <person name="Nielsen K.L."/>
        </authorList>
    </citation>
    <scope>NUCLEOTIDE SEQUENCE</scope>
    <source>
        <strain evidence="2">IBT 17660</strain>
    </source>
</reference>
<evidence type="ECO:0000313" key="2">
    <source>
        <dbReference type="EMBL" id="KAJ5478867.1"/>
    </source>
</evidence>
<dbReference type="AlphaFoldDB" id="A0A9X0BQQ0"/>
<name>A0A9X0BQQ0_9EURO</name>
<organism evidence="2 3">
    <name type="scientific">Penicillium desertorum</name>
    <dbReference type="NCBI Taxonomy" id="1303715"/>
    <lineage>
        <taxon>Eukaryota</taxon>
        <taxon>Fungi</taxon>
        <taxon>Dikarya</taxon>
        <taxon>Ascomycota</taxon>
        <taxon>Pezizomycotina</taxon>
        <taxon>Eurotiomycetes</taxon>
        <taxon>Eurotiomycetidae</taxon>
        <taxon>Eurotiales</taxon>
        <taxon>Aspergillaceae</taxon>
        <taxon>Penicillium</taxon>
    </lineage>
</organism>
<dbReference type="Proteomes" id="UP001147760">
    <property type="component" value="Unassembled WGS sequence"/>
</dbReference>
<gene>
    <name evidence="2" type="ORF">N7530_004376</name>
</gene>
<evidence type="ECO:0000256" key="1">
    <source>
        <dbReference type="SAM" id="MobiDB-lite"/>
    </source>
</evidence>
<reference evidence="2" key="1">
    <citation type="submission" date="2022-12" db="EMBL/GenBank/DDBJ databases">
        <authorList>
            <person name="Petersen C."/>
        </authorList>
    </citation>
    <scope>NUCLEOTIDE SEQUENCE</scope>
    <source>
        <strain evidence="2">IBT 17660</strain>
    </source>
</reference>
<keyword evidence="3" id="KW-1185">Reference proteome</keyword>
<evidence type="ECO:0000313" key="3">
    <source>
        <dbReference type="Proteomes" id="UP001147760"/>
    </source>
</evidence>
<protein>
    <submittedName>
        <fullName evidence="2">Uncharacterized protein</fullName>
    </submittedName>
</protein>
<dbReference type="OrthoDB" id="4368554at2759"/>
<sequence>MDPLPWMAAGSYLHEPSHQHIQHKHDTYDARRYDITFAWSGTQADPQFAATFGTRFHRFPVPTPPNSGRRSRRHGPNVNVTPVPFPGFGNAGG</sequence>
<feature type="region of interest" description="Disordered" evidence="1">
    <location>
        <begin position="59"/>
        <end position="93"/>
    </location>
</feature>
<accession>A0A9X0BQQ0</accession>